<sequence length="125" mass="13844">MIDTKRTIPADQADAGTVLAEDVRDRSGRLLLSAGIPLKDKHLRVLKTWGVTQVAIWQDAPPSATDDCLPSTTPPPPIDEQSYHQAEAVMRNAFRHCDLEKAVMHTLFDLATRRLASMIQLKAQS</sequence>
<evidence type="ECO:0000313" key="2">
    <source>
        <dbReference type="Proteomes" id="UP000199256"/>
    </source>
</evidence>
<evidence type="ECO:0000313" key="1">
    <source>
        <dbReference type="EMBL" id="SEL54606.1"/>
    </source>
</evidence>
<dbReference type="AlphaFoldDB" id="A0A1H7R2Z4"/>
<proteinExistence type="predicted"/>
<accession>A0A1H7R2Z4</accession>
<gene>
    <name evidence="1" type="ORF">SAMN05444515_12037</name>
</gene>
<dbReference type="STRING" id="1396821.SAMN05444515_12037"/>
<dbReference type="RefSeq" id="WP_090255391.1">
    <property type="nucleotide sequence ID" value="NZ_FOAA01000020.1"/>
</dbReference>
<name>A0A1H7R2Z4_9GAMM</name>
<reference evidence="2" key="1">
    <citation type="submission" date="2016-10" db="EMBL/GenBank/DDBJ databases">
        <authorList>
            <person name="Varghese N."/>
            <person name="Submissions S."/>
        </authorList>
    </citation>
    <scope>NUCLEOTIDE SEQUENCE [LARGE SCALE GENOMIC DNA]</scope>
    <source>
        <strain evidence="2">DSM 241</strain>
    </source>
</reference>
<dbReference type="Proteomes" id="UP000199256">
    <property type="component" value="Unassembled WGS sequence"/>
</dbReference>
<keyword evidence="2" id="KW-1185">Reference proteome</keyword>
<dbReference type="OrthoDB" id="5786974at2"/>
<protein>
    <submittedName>
        <fullName evidence="1">Uncharacterized protein</fullName>
    </submittedName>
</protein>
<organism evidence="1 2">
    <name type="scientific">Ectothiorhodospira marina</name>
    <dbReference type="NCBI Taxonomy" id="1396821"/>
    <lineage>
        <taxon>Bacteria</taxon>
        <taxon>Pseudomonadati</taxon>
        <taxon>Pseudomonadota</taxon>
        <taxon>Gammaproteobacteria</taxon>
        <taxon>Chromatiales</taxon>
        <taxon>Ectothiorhodospiraceae</taxon>
        <taxon>Ectothiorhodospira</taxon>
    </lineage>
</organism>
<dbReference type="EMBL" id="FOAA01000020">
    <property type="protein sequence ID" value="SEL54606.1"/>
    <property type="molecule type" value="Genomic_DNA"/>
</dbReference>